<keyword evidence="2" id="KW-1185">Reference proteome</keyword>
<comment type="caution">
    <text evidence="1">The sequence shown here is derived from an EMBL/GenBank/DDBJ whole genome shotgun (WGS) entry which is preliminary data.</text>
</comment>
<evidence type="ECO:0000313" key="2">
    <source>
        <dbReference type="Proteomes" id="UP000789920"/>
    </source>
</evidence>
<name>A0ACA9RVU6_9GLOM</name>
<feature type="non-terminal residue" evidence="1">
    <location>
        <position position="91"/>
    </location>
</feature>
<protein>
    <submittedName>
        <fullName evidence="1">26882_t:CDS:1</fullName>
    </submittedName>
</protein>
<evidence type="ECO:0000313" key="1">
    <source>
        <dbReference type="EMBL" id="CAG8812516.1"/>
    </source>
</evidence>
<dbReference type="EMBL" id="CAJVQC010073780">
    <property type="protein sequence ID" value="CAG8812516.1"/>
    <property type="molecule type" value="Genomic_DNA"/>
</dbReference>
<organism evidence="1 2">
    <name type="scientific">Racocetra persica</name>
    <dbReference type="NCBI Taxonomy" id="160502"/>
    <lineage>
        <taxon>Eukaryota</taxon>
        <taxon>Fungi</taxon>
        <taxon>Fungi incertae sedis</taxon>
        <taxon>Mucoromycota</taxon>
        <taxon>Glomeromycotina</taxon>
        <taxon>Glomeromycetes</taxon>
        <taxon>Diversisporales</taxon>
        <taxon>Gigasporaceae</taxon>
        <taxon>Racocetra</taxon>
    </lineage>
</organism>
<accession>A0ACA9RVU6</accession>
<feature type="non-terminal residue" evidence="1">
    <location>
        <position position="1"/>
    </location>
</feature>
<proteinExistence type="predicted"/>
<sequence length="91" mass="10792">KRDLIEKLTSYDPDYVITNLTNIERLADIHFDKKKSKKELTEKKEKKTTKYQKFVQNNFKDMKEKHETNGETLKAIAEMWKTSLENPKNGS</sequence>
<gene>
    <name evidence="1" type="ORF">RPERSI_LOCUS23540</name>
</gene>
<reference evidence="1" key="1">
    <citation type="submission" date="2021-06" db="EMBL/GenBank/DDBJ databases">
        <authorList>
            <person name="Kallberg Y."/>
            <person name="Tangrot J."/>
            <person name="Rosling A."/>
        </authorList>
    </citation>
    <scope>NUCLEOTIDE SEQUENCE</scope>
    <source>
        <strain evidence="1">MA461A</strain>
    </source>
</reference>
<dbReference type="Proteomes" id="UP000789920">
    <property type="component" value="Unassembled WGS sequence"/>
</dbReference>